<proteinExistence type="predicted"/>
<comment type="caution">
    <text evidence="1">The sequence shown here is derived from an EMBL/GenBank/DDBJ whole genome shotgun (WGS) entry which is preliminary data.</text>
</comment>
<dbReference type="AlphaFoldDB" id="A0AAD9U1U3"/>
<evidence type="ECO:0000313" key="2">
    <source>
        <dbReference type="Proteomes" id="UP001280121"/>
    </source>
</evidence>
<sequence>PLKVYCGGDYDNISASNIECVTTMNTYIEMFLQITVLDIFELNFKLTKPRKFEGISSLADLDPCRYSSYRSQKRKCKL</sequence>
<feature type="non-terminal residue" evidence="1">
    <location>
        <position position="1"/>
    </location>
</feature>
<feature type="non-terminal residue" evidence="1">
    <location>
        <position position="78"/>
    </location>
</feature>
<protein>
    <submittedName>
        <fullName evidence="1">Uncharacterized protein</fullName>
    </submittedName>
</protein>
<dbReference type="EMBL" id="JANJYI010000006">
    <property type="protein sequence ID" value="KAK2646108.1"/>
    <property type="molecule type" value="Genomic_DNA"/>
</dbReference>
<gene>
    <name evidence="1" type="ORF">Ddye_021303</name>
</gene>
<evidence type="ECO:0000313" key="1">
    <source>
        <dbReference type="EMBL" id="KAK2646108.1"/>
    </source>
</evidence>
<reference evidence="1" key="1">
    <citation type="journal article" date="2023" name="Plant J.">
        <title>Genome sequences and population genomics provide insights into the demographic history, inbreeding, and mutation load of two 'living fossil' tree species of Dipteronia.</title>
        <authorList>
            <person name="Feng Y."/>
            <person name="Comes H.P."/>
            <person name="Chen J."/>
            <person name="Zhu S."/>
            <person name="Lu R."/>
            <person name="Zhang X."/>
            <person name="Li P."/>
            <person name="Qiu J."/>
            <person name="Olsen K.M."/>
            <person name="Qiu Y."/>
        </authorList>
    </citation>
    <scope>NUCLEOTIDE SEQUENCE</scope>
    <source>
        <strain evidence="1">KIB01</strain>
    </source>
</reference>
<organism evidence="1 2">
    <name type="scientific">Dipteronia dyeriana</name>
    <dbReference type="NCBI Taxonomy" id="168575"/>
    <lineage>
        <taxon>Eukaryota</taxon>
        <taxon>Viridiplantae</taxon>
        <taxon>Streptophyta</taxon>
        <taxon>Embryophyta</taxon>
        <taxon>Tracheophyta</taxon>
        <taxon>Spermatophyta</taxon>
        <taxon>Magnoliopsida</taxon>
        <taxon>eudicotyledons</taxon>
        <taxon>Gunneridae</taxon>
        <taxon>Pentapetalae</taxon>
        <taxon>rosids</taxon>
        <taxon>malvids</taxon>
        <taxon>Sapindales</taxon>
        <taxon>Sapindaceae</taxon>
        <taxon>Hippocastanoideae</taxon>
        <taxon>Acereae</taxon>
        <taxon>Dipteronia</taxon>
    </lineage>
</organism>
<keyword evidence="2" id="KW-1185">Reference proteome</keyword>
<dbReference type="Proteomes" id="UP001280121">
    <property type="component" value="Unassembled WGS sequence"/>
</dbReference>
<name>A0AAD9U1U3_9ROSI</name>
<accession>A0AAD9U1U3</accession>